<feature type="binding site" evidence="17">
    <location>
        <begin position="634"/>
        <end position="641"/>
    </location>
    <ligand>
        <name>ATP</name>
        <dbReference type="ChEBI" id="CHEBI:30616"/>
    </ligand>
</feature>
<dbReference type="InterPro" id="IPR004602">
    <property type="entry name" value="UvrA"/>
</dbReference>
<evidence type="ECO:0000259" key="18">
    <source>
        <dbReference type="PROSITE" id="PS50893"/>
    </source>
</evidence>
<reference evidence="19" key="1">
    <citation type="submission" date="2020-10" db="EMBL/GenBank/DDBJ databases">
        <authorList>
            <person name="Gilroy R."/>
        </authorList>
    </citation>
    <scope>NUCLEOTIDE SEQUENCE</scope>
    <source>
        <strain evidence="19">14700</strain>
    </source>
</reference>
<dbReference type="GO" id="GO:0008270">
    <property type="term" value="F:zinc ion binding"/>
    <property type="evidence" value="ECO:0007669"/>
    <property type="project" value="UniProtKB-UniRule"/>
</dbReference>
<dbReference type="NCBIfam" id="NF001503">
    <property type="entry name" value="PRK00349.1"/>
    <property type="match status" value="1"/>
</dbReference>
<evidence type="ECO:0000256" key="14">
    <source>
        <dbReference type="ARBA" id="ARBA00038000"/>
    </source>
</evidence>
<evidence type="ECO:0000256" key="16">
    <source>
        <dbReference type="ARBA" id="ARBA00042156"/>
    </source>
</evidence>
<proteinExistence type="inferred from homology"/>
<dbReference type="PANTHER" id="PTHR43152">
    <property type="entry name" value="UVRABC SYSTEM PROTEIN A"/>
    <property type="match status" value="1"/>
</dbReference>
<evidence type="ECO:0000256" key="13">
    <source>
        <dbReference type="ARBA" id="ARBA00023204"/>
    </source>
</evidence>
<dbReference type="InterPro" id="IPR013815">
    <property type="entry name" value="ATP_grasp_subdomain_1"/>
</dbReference>
<evidence type="ECO:0000256" key="11">
    <source>
        <dbReference type="ARBA" id="ARBA00022881"/>
    </source>
</evidence>
<feature type="binding site" evidence="17">
    <location>
        <begin position="32"/>
        <end position="39"/>
    </location>
    <ligand>
        <name>ATP</name>
        <dbReference type="ChEBI" id="CHEBI:30616"/>
    </ligand>
</feature>
<dbReference type="PROSITE" id="PS00211">
    <property type="entry name" value="ABC_TRANSPORTER_1"/>
    <property type="match status" value="2"/>
</dbReference>
<keyword evidence="17" id="KW-0742">SOS response</keyword>
<evidence type="ECO:0000256" key="6">
    <source>
        <dbReference type="ARBA" id="ARBA00022763"/>
    </source>
</evidence>
<comment type="caution">
    <text evidence="19">The sequence shown here is derived from an EMBL/GenBank/DDBJ whole genome shotgun (WGS) entry which is preliminary data.</text>
</comment>
<dbReference type="Gene3D" id="3.40.50.300">
    <property type="entry name" value="P-loop containing nucleotide triphosphate hydrolases"/>
    <property type="match status" value="2"/>
</dbReference>
<evidence type="ECO:0000256" key="1">
    <source>
        <dbReference type="ARBA" id="ARBA00004496"/>
    </source>
</evidence>
<dbReference type="GO" id="GO:0016887">
    <property type="term" value="F:ATP hydrolysis activity"/>
    <property type="evidence" value="ECO:0007669"/>
    <property type="project" value="InterPro"/>
</dbReference>
<dbReference type="GO" id="GO:0009432">
    <property type="term" value="P:SOS response"/>
    <property type="evidence" value="ECO:0007669"/>
    <property type="project" value="UniProtKB-UniRule"/>
</dbReference>
<keyword evidence="7 17" id="KW-0228">DNA excision</keyword>
<evidence type="ECO:0000256" key="10">
    <source>
        <dbReference type="ARBA" id="ARBA00022840"/>
    </source>
</evidence>
<sequence length="933" mass="103752">MNDRIIIHGAREHNLKNIDLELPKNSLVVISGLSGSGKSSLAFDTIFAEGQRRYIESLSSYARMFLGRMDKPDVDSIEGLSPAIAIEQKSTNRNPRSTVGTVTEIYDYYRLLWARIGHKHCPKCGREITEMSVDQIIDVIFSHPEEGRLMILAPVARGKKGEFRTVLEDALKLGYIRAEIDGKIYQLDEGIPSLEKKVKHNISILVDRVKNSSKERTRISDAVERCFEIANGLVEVEYFDEKIREIYSEKNSCPDCGITIPEIEPRFFSFNSPFGACPECNGLGFRKEFDPDKIIPDRSLSYNQGAIRTHRPDANYYRAGVEAVYKHYGQSMDTPIDKLPKEFVDVLLYGGGDRFSYKYQGTSTEKITEYKGIITELERRYYETQSMNIRMWLDSFREDIVCPACHGDRLRKEALSVYVGGKNIIDATKLSVNDTIAFFDSLSLTDTEREIARDILKEIDSRLHFLQDVGLGYLTLSRSAASLSGGEAQRIRLATQIGSALTGVLYVLDEPSIGLHQRDNQKLIDTLKKLRDLGNTVIVVEHDEDTIREADYVVDLGPGAGELGGNITAKGTPAEVAASHESITGQFLSGALTIPVPKRRKGNGKHIKITGCRKNNLRSIDVDIPLGEFVVITGVSGSGKSTFLNEVLLPAISRRLQKKNDNFDGYESLSGTEYIDKIISIDQSPIGRTPRSNPATYVDLFTPIRELFAQMPEAKARGYTAGRFSFNVPGGRCENCSGDGQLKIEMHFLPDVYVKCDVCDGKRYNKETLSVTYKGKNISDVLDMTVSEAHEFFSAHPKIMRKLDTLMAVGLDYVRLGQSALTLSGGEAQRVKLALELSKVQTGKTLYILDEPTTGLHFADVKKLLEVLQALVNQGNSVILIEHNLDVIKSADWIIDLGPEGGDEGGNVVAAGTPEAVAEVNESYTGQFLRRYL</sequence>
<dbReference type="CDD" id="cd03271">
    <property type="entry name" value="ABC_UvrA_II"/>
    <property type="match status" value="1"/>
</dbReference>
<dbReference type="SUPFAM" id="SSF52540">
    <property type="entry name" value="P-loop containing nucleoside triphosphate hydrolases"/>
    <property type="match status" value="2"/>
</dbReference>
<keyword evidence="8 17" id="KW-0863">Zinc-finger</keyword>
<dbReference type="GO" id="GO:0005737">
    <property type="term" value="C:cytoplasm"/>
    <property type="evidence" value="ECO:0007669"/>
    <property type="project" value="UniProtKB-SubCell"/>
</dbReference>
<keyword evidence="19" id="KW-0378">Hydrolase</keyword>
<dbReference type="EMBL" id="JADIMF010000118">
    <property type="protein sequence ID" value="MBO8469567.1"/>
    <property type="molecule type" value="Genomic_DNA"/>
</dbReference>
<evidence type="ECO:0000313" key="20">
    <source>
        <dbReference type="Proteomes" id="UP000810292"/>
    </source>
</evidence>
<keyword evidence="10 17" id="KW-0067">ATP-binding</keyword>
<dbReference type="AlphaFoldDB" id="A0A9D9IBJ4"/>
<keyword evidence="3 17" id="KW-0479">Metal-binding</keyword>
<organism evidence="19 20">
    <name type="scientific">Candidatus Ornithospirochaeta stercoravium</name>
    <dbReference type="NCBI Taxonomy" id="2840897"/>
    <lineage>
        <taxon>Bacteria</taxon>
        <taxon>Pseudomonadati</taxon>
        <taxon>Spirochaetota</taxon>
        <taxon>Spirochaetia</taxon>
        <taxon>Spirochaetales</taxon>
        <taxon>Spirochaetaceae</taxon>
        <taxon>Spirochaetaceae incertae sedis</taxon>
        <taxon>Candidatus Ornithospirochaeta</taxon>
    </lineage>
</organism>
<comment type="subcellular location">
    <subcellularLocation>
        <location evidence="1 17">Cytoplasm</location>
    </subcellularLocation>
</comment>
<comment type="subunit">
    <text evidence="17">Forms a heterotetramer with UvrB during the search for lesions.</text>
</comment>
<evidence type="ECO:0000256" key="4">
    <source>
        <dbReference type="ARBA" id="ARBA00022737"/>
    </source>
</evidence>
<feature type="domain" description="ABC transporter" evidence="18">
    <location>
        <begin position="602"/>
        <end position="930"/>
    </location>
</feature>
<dbReference type="InterPro" id="IPR027417">
    <property type="entry name" value="P-loop_NTPase"/>
</dbReference>
<evidence type="ECO:0000256" key="9">
    <source>
        <dbReference type="ARBA" id="ARBA00022833"/>
    </source>
</evidence>
<protein>
    <recommendedName>
        <fullName evidence="15 17">UvrABC system protein A</fullName>
        <shortName evidence="17">UvrA protein</shortName>
    </recommendedName>
    <alternativeName>
        <fullName evidence="16 17">Excinuclease ABC subunit A</fullName>
    </alternativeName>
</protein>
<evidence type="ECO:0000256" key="7">
    <source>
        <dbReference type="ARBA" id="ARBA00022769"/>
    </source>
</evidence>
<keyword evidence="2 17" id="KW-0963">Cytoplasm</keyword>
<dbReference type="GO" id="GO:0006289">
    <property type="term" value="P:nucleotide-excision repair"/>
    <property type="evidence" value="ECO:0007669"/>
    <property type="project" value="UniProtKB-UniRule"/>
</dbReference>
<keyword evidence="13 17" id="KW-0234">DNA repair</keyword>
<dbReference type="PROSITE" id="PS50893">
    <property type="entry name" value="ABC_TRANSPORTER_2"/>
    <property type="match status" value="1"/>
</dbReference>
<dbReference type="Pfam" id="PF17755">
    <property type="entry name" value="UvrA_DNA-bind"/>
    <property type="match status" value="1"/>
</dbReference>
<dbReference type="InterPro" id="IPR017871">
    <property type="entry name" value="ABC_transporter-like_CS"/>
</dbReference>
<dbReference type="HAMAP" id="MF_00205">
    <property type="entry name" value="UvrA"/>
    <property type="match status" value="1"/>
</dbReference>
<keyword evidence="11 17" id="KW-0267">Excision nuclease</keyword>
<dbReference type="GO" id="GO:0003677">
    <property type="term" value="F:DNA binding"/>
    <property type="evidence" value="ECO:0007669"/>
    <property type="project" value="UniProtKB-UniRule"/>
</dbReference>
<dbReference type="InterPro" id="IPR041102">
    <property type="entry name" value="UvrA_inter"/>
</dbReference>
<comment type="similarity">
    <text evidence="14 17">Belongs to the ABC transporter superfamily. UvrA family.</text>
</comment>
<dbReference type="NCBIfam" id="TIGR00630">
    <property type="entry name" value="uvra"/>
    <property type="match status" value="1"/>
</dbReference>
<dbReference type="InterPro" id="IPR041552">
    <property type="entry name" value="UvrA_DNA-bd"/>
</dbReference>
<evidence type="ECO:0000256" key="8">
    <source>
        <dbReference type="ARBA" id="ARBA00022771"/>
    </source>
</evidence>
<dbReference type="Pfam" id="PF17760">
    <property type="entry name" value="UvrA_inter"/>
    <property type="match status" value="1"/>
</dbReference>
<name>A0A9D9IBJ4_9SPIO</name>
<dbReference type="Gene3D" id="3.30.1490.20">
    <property type="entry name" value="ATP-grasp fold, A domain"/>
    <property type="match status" value="1"/>
</dbReference>
<feature type="zinc finger region" description="C4-type" evidence="17">
    <location>
        <begin position="733"/>
        <end position="759"/>
    </location>
</feature>
<dbReference type="Gene3D" id="1.10.8.280">
    <property type="entry name" value="ABC transporter ATPase domain-like"/>
    <property type="match status" value="1"/>
</dbReference>
<evidence type="ECO:0000256" key="12">
    <source>
        <dbReference type="ARBA" id="ARBA00023125"/>
    </source>
</evidence>
<keyword evidence="6 17" id="KW-0227">DNA damage</keyword>
<keyword evidence="4 17" id="KW-0677">Repeat</keyword>
<evidence type="ECO:0000313" key="19">
    <source>
        <dbReference type="EMBL" id="MBO8469567.1"/>
    </source>
</evidence>
<keyword evidence="12 17" id="KW-0238">DNA-binding</keyword>
<evidence type="ECO:0000256" key="2">
    <source>
        <dbReference type="ARBA" id="ARBA00022490"/>
    </source>
</evidence>
<dbReference type="FunFam" id="1.20.1580.10:FF:000002">
    <property type="entry name" value="UvrABC system protein A"/>
    <property type="match status" value="1"/>
</dbReference>
<dbReference type="InterPro" id="IPR003439">
    <property type="entry name" value="ABC_transporter-like_ATP-bd"/>
</dbReference>
<dbReference type="GO" id="GO:0009380">
    <property type="term" value="C:excinuclease repair complex"/>
    <property type="evidence" value="ECO:0007669"/>
    <property type="project" value="InterPro"/>
</dbReference>
<dbReference type="GO" id="GO:0009381">
    <property type="term" value="F:excinuclease ABC activity"/>
    <property type="evidence" value="ECO:0007669"/>
    <property type="project" value="UniProtKB-UniRule"/>
</dbReference>
<comment type="function">
    <text evidence="17">The UvrABC repair system catalyzes the recognition and processing of DNA lesions. UvrA is an ATPase and a DNA-binding protein. A damage recognition complex composed of 2 UvrA and 2 UvrB subunits scans DNA for abnormalities. When the presence of a lesion has been verified by UvrB, the UvrA molecules dissociate.</text>
</comment>
<feature type="zinc finger region" description="C4-type" evidence="17">
    <location>
        <begin position="253"/>
        <end position="280"/>
    </location>
</feature>
<gene>
    <name evidence="17 19" type="primary">uvrA</name>
    <name evidence="19" type="ORF">IAA72_07270</name>
</gene>
<evidence type="ECO:0000256" key="5">
    <source>
        <dbReference type="ARBA" id="ARBA00022741"/>
    </source>
</evidence>
<dbReference type="Gene3D" id="1.20.1580.10">
    <property type="entry name" value="ABC transporter ATPase like domain"/>
    <property type="match status" value="2"/>
</dbReference>
<evidence type="ECO:0000256" key="17">
    <source>
        <dbReference type="HAMAP-Rule" id="MF_00205"/>
    </source>
</evidence>
<dbReference type="PANTHER" id="PTHR43152:SF3">
    <property type="entry name" value="UVRABC SYSTEM PROTEIN A"/>
    <property type="match status" value="1"/>
</dbReference>
<keyword evidence="9 17" id="KW-0862">Zinc</keyword>
<reference evidence="19" key="2">
    <citation type="journal article" date="2021" name="PeerJ">
        <title>Extensive microbial diversity within the chicken gut microbiome revealed by metagenomics and culture.</title>
        <authorList>
            <person name="Gilroy R."/>
            <person name="Ravi A."/>
            <person name="Getino M."/>
            <person name="Pursley I."/>
            <person name="Horton D.L."/>
            <person name="Alikhan N.F."/>
            <person name="Baker D."/>
            <person name="Gharbi K."/>
            <person name="Hall N."/>
            <person name="Watson M."/>
            <person name="Adriaenssens E.M."/>
            <person name="Foster-Nyarko E."/>
            <person name="Jarju S."/>
            <person name="Secka A."/>
            <person name="Antonio M."/>
            <person name="Oren A."/>
            <person name="Chaudhuri R.R."/>
            <person name="La Ragione R."/>
            <person name="Hildebrand F."/>
            <person name="Pallen M.J."/>
        </authorList>
    </citation>
    <scope>NUCLEOTIDE SEQUENCE</scope>
    <source>
        <strain evidence="19">14700</strain>
    </source>
</reference>
<dbReference type="GO" id="GO:0005524">
    <property type="term" value="F:ATP binding"/>
    <property type="evidence" value="ECO:0007669"/>
    <property type="project" value="UniProtKB-UniRule"/>
</dbReference>
<keyword evidence="5 17" id="KW-0547">Nucleotide-binding</keyword>
<evidence type="ECO:0000256" key="3">
    <source>
        <dbReference type="ARBA" id="ARBA00022723"/>
    </source>
</evidence>
<accession>A0A9D9IBJ4</accession>
<dbReference type="Proteomes" id="UP000810292">
    <property type="component" value="Unassembled WGS sequence"/>
</dbReference>
<evidence type="ECO:0000256" key="15">
    <source>
        <dbReference type="ARBA" id="ARBA00039316"/>
    </source>
</evidence>